<evidence type="ECO:0000256" key="1">
    <source>
        <dbReference type="SAM" id="MobiDB-lite"/>
    </source>
</evidence>
<dbReference type="InterPro" id="IPR032675">
    <property type="entry name" value="LRR_dom_sf"/>
</dbReference>
<keyword evidence="3" id="KW-1185">Reference proteome</keyword>
<feature type="compositionally biased region" description="Low complexity" evidence="1">
    <location>
        <begin position="26"/>
        <end position="36"/>
    </location>
</feature>
<evidence type="ECO:0000313" key="3">
    <source>
        <dbReference type="Proteomes" id="UP000076738"/>
    </source>
</evidence>
<dbReference type="OrthoDB" id="3133971at2759"/>
<evidence type="ECO:0008006" key="4">
    <source>
        <dbReference type="Google" id="ProtNLM"/>
    </source>
</evidence>
<proteinExistence type="predicted"/>
<organism evidence="2 3">
    <name type="scientific">Calocera viscosa (strain TUFC12733)</name>
    <dbReference type="NCBI Taxonomy" id="1330018"/>
    <lineage>
        <taxon>Eukaryota</taxon>
        <taxon>Fungi</taxon>
        <taxon>Dikarya</taxon>
        <taxon>Basidiomycota</taxon>
        <taxon>Agaricomycotina</taxon>
        <taxon>Dacrymycetes</taxon>
        <taxon>Dacrymycetales</taxon>
        <taxon>Dacrymycetaceae</taxon>
        <taxon>Calocera</taxon>
    </lineage>
</organism>
<dbReference type="EMBL" id="KV417276">
    <property type="protein sequence ID" value="KZO98223.1"/>
    <property type="molecule type" value="Genomic_DNA"/>
</dbReference>
<feature type="region of interest" description="Disordered" evidence="1">
    <location>
        <begin position="26"/>
        <end position="55"/>
    </location>
</feature>
<dbReference type="Gene3D" id="3.80.10.10">
    <property type="entry name" value="Ribonuclease Inhibitor"/>
    <property type="match status" value="1"/>
</dbReference>
<dbReference type="AlphaFoldDB" id="A0A167NYG9"/>
<sequence>MSSNSDVPLLYDVLVLPDTFQLSDITDPPAADDAPAPTSPPTPTSPFHADDPSPDPKGLMHRALGIVEIVSAIVLHLDRPDLAALALTSRLLFPMVVPRLWEIVSYAGALSLLRMLHEEMDEFSPCATPEQSHRFTLYAQHIRQALLVQQDSDVQATHLRPAPLPDVDLQPSQLAILKHLFPKLWLLHVNLKQQTIPRLAHAFITPTMSALTVNALDGSYDWNVESFVSFLDRIKAIDPPLIQVAIGELAHCPEPIKTGIQSLMRQMRSVTDIAMQDFEVGHSLMHDLQDKLKYVSIWSQHLCSLAFTPNLRLSLSMSQLTKLELTVFAHEFVAIAHHLKSPLLRNLHITSGIICTNWCGPAEVAVALSTLALARLEVLSLQIQELNIGLAIEPTEFAFERFNAVLGCSRLKRFSFMFHSRSALALSDADVTTMARAWPLLEQLTIDWKLTSEFLSTPLTILHHLGIAEEIFVEAGGLANPGDLTIQCLTSLKEHCPRLRSIWFKHLTWSEADELDSVEWQASPGRVDLYVGASYLRTTNVSSAYTYLRSLWDDIELEWGEENRSAMQWARVAERFKSSHA</sequence>
<name>A0A167NYG9_CALVF</name>
<protein>
    <recommendedName>
        <fullName evidence="4">F-box domain-containing protein</fullName>
    </recommendedName>
</protein>
<accession>A0A167NYG9</accession>
<gene>
    <name evidence="2" type="ORF">CALVIDRAFT_596793</name>
</gene>
<evidence type="ECO:0000313" key="2">
    <source>
        <dbReference type="EMBL" id="KZO98223.1"/>
    </source>
</evidence>
<reference evidence="2 3" key="1">
    <citation type="journal article" date="2016" name="Mol. Biol. Evol.">
        <title>Comparative Genomics of Early-Diverging Mushroom-Forming Fungi Provides Insights into the Origins of Lignocellulose Decay Capabilities.</title>
        <authorList>
            <person name="Nagy L.G."/>
            <person name="Riley R."/>
            <person name="Tritt A."/>
            <person name="Adam C."/>
            <person name="Daum C."/>
            <person name="Floudas D."/>
            <person name="Sun H."/>
            <person name="Yadav J.S."/>
            <person name="Pangilinan J."/>
            <person name="Larsson K.H."/>
            <person name="Matsuura K."/>
            <person name="Barry K."/>
            <person name="Labutti K."/>
            <person name="Kuo R."/>
            <person name="Ohm R.A."/>
            <person name="Bhattacharya S.S."/>
            <person name="Shirouzu T."/>
            <person name="Yoshinaga Y."/>
            <person name="Martin F.M."/>
            <person name="Grigoriev I.V."/>
            <person name="Hibbett D.S."/>
        </authorList>
    </citation>
    <scope>NUCLEOTIDE SEQUENCE [LARGE SCALE GENOMIC DNA]</scope>
    <source>
        <strain evidence="2 3">TUFC12733</strain>
    </source>
</reference>
<dbReference type="Proteomes" id="UP000076738">
    <property type="component" value="Unassembled WGS sequence"/>
</dbReference>